<accession>A0A563VTX2</accession>
<reference evidence="1 2" key="1">
    <citation type="submission" date="2019-01" db="EMBL/GenBank/DDBJ databases">
        <authorList>
            <person name="Brito A."/>
        </authorList>
    </citation>
    <scope>NUCLEOTIDE SEQUENCE [LARGE SCALE GENOMIC DNA]</scope>
    <source>
        <strain evidence="1">1</strain>
    </source>
</reference>
<keyword evidence="1" id="KW-0347">Helicase</keyword>
<keyword evidence="2" id="KW-1185">Reference proteome</keyword>
<protein>
    <submittedName>
        <fullName evidence="1">Helicase domain protein</fullName>
    </submittedName>
</protein>
<keyword evidence="1" id="KW-0067">ATP-binding</keyword>
<proteinExistence type="predicted"/>
<organism evidence="1 2">
    <name type="scientific">Hyella patelloides LEGE 07179</name>
    <dbReference type="NCBI Taxonomy" id="945734"/>
    <lineage>
        <taxon>Bacteria</taxon>
        <taxon>Bacillati</taxon>
        <taxon>Cyanobacteriota</taxon>
        <taxon>Cyanophyceae</taxon>
        <taxon>Pleurocapsales</taxon>
        <taxon>Hyellaceae</taxon>
        <taxon>Hyella</taxon>
    </lineage>
</organism>
<sequence>MEQREGRVDRYGQPATKVKCIVLYGEDNPIDGAVLDVLIRKANKIHRALGISVPVPMESNSVEEVVFKSLFDKITEVKQLSLFPPEVEQLTLDLVVNDAPIVEVHQSWDRAVEREKQNRTRFAQRAIKPEEIEQELKESDRILGSQEDVEKFVRNACERLNCPLVKKKQGWHLATIPEKLEFIFGSETRLITFDSPAPEGMEYIGRNHPIVEGLARYLLEQVITDKDSSSELGSDACEARSESSVASRCGYIVTDAVDRGTTILLLRLRHLLSSSKHNDLLAEECLIAAYTGSATKPQWLAEENAIALWQQVEPKDDHKLPRMQARMERIVSGLPDLEIKLKAIAQAQSQALEESYRRVRAITKEGRVTVKPQLPMDILGVYWLQPL</sequence>
<evidence type="ECO:0000313" key="2">
    <source>
        <dbReference type="Proteomes" id="UP000320055"/>
    </source>
</evidence>
<gene>
    <name evidence="1" type="ORF">H1P_2910014</name>
</gene>
<dbReference type="Proteomes" id="UP000320055">
    <property type="component" value="Unassembled WGS sequence"/>
</dbReference>
<dbReference type="AlphaFoldDB" id="A0A563VTX2"/>
<keyword evidence="1" id="KW-0547">Nucleotide-binding</keyword>
<evidence type="ECO:0000313" key="1">
    <source>
        <dbReference type="EMBL" id="VEP14853.1"/>
    </source>
</evidence>
<dbReference type="RefSeq" id="WP_144873664.1">
    <property type="nucleotide sequence ID" value="NZ_LR214033.1"/>
</dbReference>
<keyword evidence="1" id="KW-0378">Hydrolase</keyword>
<name>A0A563VTX2_9CYAN</name>
<dbReference type="OrthoDB" id="9814088at2"/>
<dbReference type="GO" id="GO:0004386">
    <property type="term" value="F:helicase activity"/>
    <property type="evidence" value="ECO:0007669"/>
    <property type="project" value="UniProtKB-KW"/>
</dbReference>
<dbReference type="EMBL" id="CAACVJ010000214">
    <property type="protein sequence ID" value="VEP14853.1"/>
    <property type="molecule type" value="Genomic_DNA"/>
</dbReference>